<gene>
    <name evidence="1" type="ORF">I2F25_01010</name>
</gene>
<comment type="caution">
    <text evidence="1">The sequence shown here is derived from an EMBL/GenBank/DDBJ whole genome shotgun (WGS) entry which is preliminary data.</text>
</comment>
<keyword evidence="2" id="KW-1185">Reference proteome</keyword>
<sequence>MAVSQPATFNEEWSDERVYAYLNHLPPAGVDADYHVLYNAFKHMRAHDFERLIQKFIEDGRNLQATNPKGQNIEEVIAEFPKQRTPFLEILKKYA</sequence>
<dbReference type="InterPro" id="IPR047742">
    <property type="entry name" value="PA4642-like"/>
</dbReference>
<accession>A0ABU6DPM4</accession>
<dbReference type="EMBL" id="VTDN01000001">
    <property type="protein sequence ID" value="MEB5475645.1"/>
    <property type="molecule type" value="Genomic_DNA"/>
</dbReference>
<dbReference type="NCBIfam" id="NF038106">
    <property type="entry name" value="gamma_NF038106"/>
    <property type="match status" value="1"/>
</dbReference>
<evidence type="ECO:0000313" key="2">
    <source>
        <dbReference type="Proteomes" id="UP001339883"/>
    </source>
</evidence>
<dbReference type="Proteomes" id="UP001339883">
    <property type="component" value="Unassembled WGS sequence"/>
</dbReference>
<proteinExistence type="predicted"/>
<name>A0ABU6DPM4_9GAMM</name>
<protein>
    <submittedName>
        <fullName evidence="1">PA4642 family protein</fullName>
    </submittedName>
</protein>
<organism evidence="1 2">
    <name type="scientific">Acinetobacter pollinis</name>
    <dbReference type="NCBI Taxonomy" id="2605270"/>
    <lineage>
        <taxon>Bacteria</taxon>
        <taxon>Pseudomonadati</taxon>
        <taxon>Pseudomonadota</taxon>
        <taxon>Gammaproteobacteria</taxon>
        <taxon>Moraxellales</taxon>
        <taxon>Moraxellaceae</taxon>
        <taxon>Acinetobacter</taxon>
    </lineage>
</organism>
<reference evidence="1 2" key="1">
    <citation type="submission" date="2019-08" db="EMBL/GenBank/DDBJ databases">
        <title>Five species of Acinetobacter isolated from floral nectar and animal pollinators.</title>
        <authorList>
            <person name="Hendry T.A."/>
        </authorList>
    </citation>
    <scope>NUCLEOTIDE SEQUENCE [LARGE SCALE GENOMIC DNA]</scope>
    <source>
        <strain evidence="1 2">MD18.27</strain>
    </source>
</reference>
<dbReference type="RefSeq" id="WP_195771094.1">
    <property type="nucleotide sequence ID" value="NZ_VTDN01000001.1"/>
</dbReference>
<evidence type="ECO:0000313" key="1">
    <source>
        <dbReference type="EMBL" id="MEB5475645.1"/>
    </source>
</evidence>